<dbReference type="RefSeq" id="WP_029445533.1">
    <property type="nucleotide sequence ID" value="NZ_CP009976.1"/>
</dbReference>
<sequence>MSIKNIVLFVVISLLTFNSCKEKNTTDLAEHKTPQNLSPNILFILCDDLGYADVGFNGATDIRTPNLDQLAQDGTIFTAAYVAHPFCGPSRAALLTGRYPHTIGSQFNLPANGASTGKGITTQEQFISVPMQEAGYYTGAMGKWHLGETSEYHPNHRGFDDFYGFLGGGHKYFPEEFKKQFNRQKDEGKNPVNDYLLPLEHNGNTIDEKEYLTDAFSREASRFIREAKNKNKPFFLYLAYNAPHVPLEAKTEDLEQFKHIENLDRRTYAAMVYAVDRGVGNIVKNLKKTGQFENTLIIFLSDNGGHTGHGANNFPLTGRKGDTWEGGYRVPMFFHWPNKVPKGLKFDFPVSSLDFYPTLNHLAGATIPENKILDGKNIWKAFTSNQNPHDKETLFAMRHREGYTDVAARQNDWKAVKVHQEPWKLFNITHDISEKTDLSAAHPAILEKLVTEAENWSKTHTEPLWFDPLYLEQMWNDSTMATFNKTFKISQD</sequence>
<organism evidence="4 5">
    <name type="scientific">Cellulophaga baltica 18</name>
    <dbReference type="NCBI Taxonomy" id="1348584"/>
    <lineage>
        <taxon>Bacteria</taxon>
        <taxon>Pseudomonadati</taxon>
        <taxon>Bacteroidota</taxon>
        <taxon>Flavobacteriia</taxon>
        <taxon>Flavobacteriales</taxon>
        <taxon>Flavobacteriaceae</taxon>
        <taxon>Cellulophaga</taxon>
    </lineage>
</organism>
<dbReference type="Gene3D" id="3.30.1120.10">
    <property type="match status" value="1"/>
</dbReference>
<accession>A0AAU8RJQ9</accession>
<dbReference type="PANTHER" id="PTHR42693">
    <property type="entry name" value="ARYLSULFATASE FAMILY MEMBER"/>
    <property type="match status" value="1"/>
</dbReference>
<protein>
    <submittedName>
        <fullName evidence="4">Sulfatase</fullName>
    </submittedName>
</protein>
<dbReference type="InterPro" id="IPR050738">
    <property type="entry name" value="Sulfatase"/>
</dbReference>
<dbReference type="Proteomes" id="UP000030786">
    <property type="component" value="Chromosome"/>
</dbReference>
<keyword evidence="2" id="KW-0378">Hydrolase</keyword>
<evidence type="ECO:0000256" key="2">
    <source>
        <dbReference type="ARBA" id="ARBA00022801"/>
    </source>
</evidence>
<dbReference type="SUPFAM" id="SSF53649">
    <property type="entry name" value="Alkaline phosphatase-like"/>
    <property type="match status" value="1"/>
</dbReference>
<feature type="domain" description="Sulfatase N-terminal" evidence="3">
    <location>
        <begin position="39"/>
        <end position="365"/>
    </location>
</feature>
<reference evidence="4 5" key="1">
    <citation type="journal article" date="2014" name="Environ. Microbiol.">
        <title>Contrasting genomic patterns and infection strategies of two co-existing Bacteroidetes podovirus genera.</title>
        <authorList>
            <person name="Holmfeldt K."/>
            <person name="Howard-Varona C."/>
            <person name="Solonenko N."/>
            <person name="Sullivan M.B."/>
        </authorList>
    </citation>
    <scope>NUCLEOTIDE SEQUENCE [LARGE SCALE GENOMIC DNA]</scope>
    <source>
        <strain evidence="4 5">18</strain>
    </source>
</reference>
<dbReference type="Gene3D" id="3.40.720.10">
    <property type="entry name" value="Alkaline Phosphatase, subunit A"/>
    <property type="match status" value="1"/>
</dbReference>
<dbReference type="PANTHER" id="PTHR42693:SF53">
    <property type="entry name" value="ENDO-4-O-SULFATASE"/>
    <property type="match status" value="1"/>
</dbReference>
<evidence type="ECO:0000313" key="4">
    <source>
        <dbReference type="EMBL" id="AIZ43550.1"/>
    </source>
</evidence>
<dbReference type="Pfam" id="PF00884">
    <property type="entry name" value="Sulfatase"/>
    <property type="match status" value="1"/>
</dbReference>
<dbReference type="InterPro" id="IPR000917">
    <property type="entry name" value="Sulfatase_N"/>
</dbReference>
<evidence type="ECO:0000256" key="1">
    <source>
        <dbReference type="ARBA" id="ARBA00008779"/>
    </source>
</evidence>
<gene>
    <name evidence="4" type="ORF">M666_19540</name>
</gene>
<dbReference type="EMBL" id="CP009976">
    <property type="protein sequence ID" value="AIZ43550.1"/>
    <property type="molecule type" value="Genomic_DNA"/>
</dbReference>
<dbReference type="AlphaFoldDB" id="A0AAU8RJQ9"/>
<proteinExistence type="inferred from homology"/>
<comment type="similarity">
    <text evidence="1">Belongs to the sulfatase family.</text>
</comment>
<dbReference type="GeneID" id="78062900"/>
<dbReference type="GO" id="GO:0004065">
    <property type="term" value="F:arylsulfatase activity"/>
    <property type="evidence" value="ECO:0007669"/>
    <property type="project" value="TreeGrafter"/>
</dbReference>
<evidence type="ECO:0000313" key="5">
    <source>
        <dbReference type="Proteomes" id="UP000030786"/>
    </source>
</evidence>
<dbReference type="KEGG" id="cbat:M666_19540"/>
<name>A0AAU8RJQ9_9FLAO</name>
<evidence type="ECO:0000259" key="3">
    <source>
        <dbReference type="Pfam" id="PF00884"/>
    </source>
</evidence>
<dbReference type="InterPro" id="IPR017850">
    <property type="entry name" value="Alkaline_phosphatase_core_sf"/>
</dbReference>